<dbReference type="Proteomes" id="UP000887579">
    <property type="component" value="Unplaced"/>
</dbReference>
<name>A0AC34FKQ8_9BILA</name>
<dbReference type="WBParaSite" id="ES5_v2.g17750.t1">
    <property type="protein sequence ID" value="ES5_v2.g17750.t1"/>
    <property type="gene ID" value="ES5_v2.g17750"/>
</dbReference>
<evidence type="ECO:0000313" key="1">
    <source>
        <dbReference type="Proteomes" id="UP000887579"/>
    </source>
</evidence>
<sequence>MERVLYGKKTAYMMSPGYSATSTPKSEFLKLIDLMEYFFVSRPASGRREGFEYQRVMYFNPETENSSKQTDVSGVAEAFIAFTENFRKRTDFVAEYDHRFVKSTKLLEIFVQVENSEFIIGLGLNRQACNEHDYFVHMSSLKALLIRTYETFRLFYGTFSGLFETGKGILMQRLDQFFSHYLSLLRVHQIPLIDLFSGVGFMNMPPVDYLDVQCLISRCSESFPMIKKTLFLYQDKLVEYSVSKNDIIVVYRYLTQHLIQSAVQSELKPVASATYRETETKKFIGKFITGVTEEFIGQEESVDHQFPNVFLSDENGKMISHALIAYRALNATFCLFVKNEDMPSLDLQELQQSLDSELSRLASNIGDNVSSITRLITSSDIPFHYVYYNPDSLSLKTSFVDSPNDLSNVPLPPPAIYKQVCETFDHFIETDTEKFAQVCCKADDDWWVVVKKVNGRVLTLFIPSTPTSNITDIHDIVEQIIKSYFLNLFIV</sequence>
<organism evidence="1 2">
    <name type="scientific">Panagrolaimus sp. ES5</name>
    <dbReference type="NCBI Taxonomy" id="591445"/>
    <lineage>
        <taxon>Eukaryota</taxon>
        <taxon>Metazoa</taxon>
        <taxon>Ecdysozoa</taxon>
        <taxon>Nematoda</taxon>
        <taxon>Chromadorea</taxon>
        <taxon>Rhabditida</taxon>
        <taxon>Tylenchina</taxon>
        <taxon>Panagrolaimomorpha</taxon>
        <taxon>Panagrolaimoidea</taxon>
        <taxon>Panagrolaimidae</taxon>
        <taxon>Panagrolaimus</taxon>
    </lineage>
</organism>
<protein>
    <submittedName>
        <fullName evidence="2">CCZ1/INTU/HSP4 first Longin domain-containing protein</fullName>
    </submittedName>
</protein>
<reference evidence="2" key="1">
    <citation type="submission" date="2022-11" db="UniProtKB">
        <authorList>
            <consortium name="WormBaseParasite"/>
        </authorList>
    </citation>
    <scope>IDENTIFICATION</scope>
</reference>
<evidence type="ECO:0000313" key="2">
    <source>
        <dbReference type="WBParaSite" id="ES5_v2.g17750.t1"/>
    </source>
</evidence>
<proteinExistence type="predicted"/>
<accession>A0AC34FKQ8</accession>